<protein>
    <submittedName>
        <fullName evidence="1">Uncharacterized protein</fullName>
    </submittedName>
</protein>
<accession>A0A380G959</accession>
<organism evidence="1 2">
    <name type="scientific">Staphylococcus intermedius NCTC 11048</name>
    <dbReference type="NCBI Taxonomy" id="1141106"/>
    <lineage>
        <taxon>Bacteria</taxon>
        <taxon>Bacillati</taxon>
        <taxon>Bacillota</taxon>
        <taxon>Bacilli</taxon>
        <taxon>Bacillales</taxon>
        <taxon>Staphylococcaceae</taxon>
        <taxon>Staphylococcus</taxon>
        <taxon>Staphylococcus intermedius group</taxon>
    </lineage>
</organism>
<dbReference type="EMBL" id="UHDP01000003">
    <property type="protein sequence ID" value="SUM47679.1"/>
    <property type="molecule type" value="Genomic_DNA"/>
</dbReference>
<dbReference type="AlphaFoldDB" id="A0A380G959"/>
<evidence type="ECO:0000313" key="1">
    <source>
        <dbReference type="EMBL" id="SUM47679.1"/>
    </source>
</evidence>
<dbReference type="STRING" id="1141106.GCA_000308095_01527"/>
<reference evidence="1 2" key="1">
    <citation type="submission" date="2018-06" db="EMBL/GenBank/DDBJ databases">
        <authorList>
            <consortium name="Pathogen Informatics"/>
            <person name="Doyle S."/>
        </authorList>
    </citation>
    <scope>NUCLEOTIDE SEQUENCE [LARGE SCALE GENOMIC DNA]</scope>
    <source>
        <strain evidence="2">NCTC 11048</strain>
    </source>
</reference>
<dbReference type="Proteomes" id="UP000255549">
    <property type="component" value="Unassembled WGS sequence"/>
</dbReference>
<proteinExistence type="predicted"/>
<name>A0A380G959_STAIN</name>
<gene>
    <name evidence="1" type="ORF">NCTC11048_02764</name>
</gene>
<keyword evidence="2" id="KW-1185">Reference proteome</keyword>
<dbReference type="RefSeq" id="WP_019168266.1">
    <property type="nucleotide sequence ID" value="NZ_CAIB01000133.1"/>
</dbReference>
<sequence length="47" mass="5666">MKYIITIAVILYIVYYYYIRLTANDEVDTFNDYGHIDLNNIREEVSD</sequence>
<evidence type="ECO:0000313" key="2">
    <source>
        <dbReference type="Proteomes" id="UP000255549"/>
    </source>
</evidence>